<keyword evidence="1" id="KW-0472">Membrane</keyword>
<organism evidence="2 3">
    <name type="scientific">Sphingomonas hankyongi</name>
    <dbReference type="NCBI Taxonomy" id="2908209"/>
    <lineage>
        <taxon>Bacteria</taxon>
        <taxon>Pseudomonadati</taxon>
        <taxon>Pseudomonadota</taxon>
        <taxon>Alphaproteobacteria</taxon>
        <taxon>Sphingomonadales</taxon>
        <taxon>Sphingomonadaceae</taxon>
        <taxon>Sphingomonas</taxon>
    </lineage>
</organism>
<keyword evidence="1" id="KW-1133">Transmembrane helix</keyword>
<keyword evidence="3" id="KW-1185">Reference proteome</keyword>
<sequence length="81" mass="8731">MHTVYDWVTIAIFAGLLVLFLHRSSDEAPRDKLVHYLIAGAGCATVNYLGNEGMHLLAVLGLAGVLAFIQLTLRPLGANAR</sequence>
<dbReference type="InterPro" id="IPR054655">
    <property type="entry name" value="XrtV-like"/>
</dbReference>
<accession>A0ABT0S3J1</accession>
<dbReference type="NCBIfam" id="NF045607">
    <property type="entry name" value="exo_Victor_syst"/>
    <property type="match status" value="1"/>
</dbReference>
<feature type="transmembrane region" description="Helical" evidence="1">
    <location>
        <begin position="6"/>
        <end position="21"/>
    </location>
</feature>
<dbReference type="EMBL" id="JAMGBE010000003">
    <property type="protein sequence ID" value="MCL6730115.1"/>
    <property type="molecule type" value="Genomic_DNA"/>
</dbReference>
<gene>
    <name evidence="2" type="ORF">LZ538_08630</name>
</gene>
<dbReference type="Proteomes" id="UP001165342">
    <property type="component" value="Unassembled WGS sequence"/>
</dbReference>
<protein>
    <submittedName>
        <fullName evidence="2">Uncharacterized protein</fullName>
    </submittedName>
</protein>
<evidence type="ECO:0000256" key="1">
    <source>
        <dbReference type="SAM" id="Phobius"/>
    </source>
</evidence>
<feature type="transmembrane region" description="Helical" evidence="1">
    <location>
        <begin position="56"/>
        <end position="73"/>
    </location>
</feature>
<feature type="transmembrane region" description="Helical" evidence="1">
    <location>
        <begin position="33"/>
        <end position="50"/>
    </location>
</feature>
<evidence type="ECO:0000313" key="3">
    <source>
        <dbReference type="Proteomes" id="UP001165342"/>
    </source>
</evidence>
<reference evidence="2" key="1">
    <citation type="submission" date="2022-05" db="EMBL/GenBank/DDBJ databases">
        <authorList>
            <person name="Jo J.-H."/>
            <person name="Im W.-T."/>
        </authorList>
    </citation>
    <scope>NUCLEOTIDE SEQUENCE</scope>
    <source>
        <strain evidence="2">SE220</strain>
    </source>
</reference>
<comment type="caution">
    <text evidence="2">The sequence shown here is derived from an EMBL/GenBank/DDBJ whole genome shotgun (WGS) entry which is preliminary data.</text>
</comment>
<proteinExistence type="predicted"/>
<evidence type="ECO:0000313" key="2">
    <source>
        <dbReference type="EMBL" id="MCL6730115.1"/>
    </source>
</evidence>
<keyword evidence="1" id="KW-0812">Transmembrane</keyword>
<dbReference type="RefSeq" id="WP_249831618.1">
    <property type="nucleotide sequence ID" value="NZ_JAMGBE010000003.1"/>
</dbReference>
<name>A0ABT0S3J1_9SPHN</name>